<protein>
    <submittedName>
        <fullName evidence="6">Response regulator receiver protein</fullName>
    </submittedName>
</protein>
<feature type="region of interest" description="Disordered" evidence="4">
    <location>
        <begin position="214"/>
        <end position="240"/>
    </location>
</feature>
<accession>A0A508WWX3</accession>
<organism evidence="6 7">
    <name type="scientific">Sinorhizobium medicae</name>
    <dbReference type="NCBI Taxonomy" id="110321"/>
    <lineage>
        <taxon>Bacteria</taxon>
        <taxon>Pseudomonadati</taxon>
        <taxon>Pseudomonadota</taxon>
        <taxon>Alphaproteobacteria</taxon>
        <taxon>Hyphomicrobiales</taxon>
        <taxon>Rhizobiaceae</taxon>
        <taxon>Sinorhizobium/Ensifer group</taxon>
        <taxon>Sinorhizobium</taxon>
    </lineage>
</organism>
<dbReference type="AlphaFoldDB" id="A0A508WWX3"/>
<sequence>MRNPFGRFYIPHIYDTLSNVNYFFLIYFYSKTNFHRAGLLQMGKKPVKTKGKSQEGLMLRATSGLGSFQDSKSVSPEKSKIVMLARTDLFAECLAQAIGSRFQDQDVVRLSDAESLLDGNLVNVSLVMLYRVPATTFPSTIRMIHEFHPKAAVGLLVENAEGLDASVAHLVEEGMIHGVLPLNLHLDVCLTAIDLLMKGGEHFPAALLRRLAPKNPGERDFSGPNETASENGNPERSKGLGQVVLTTREIQILDLICMGTQNKIIADRLGLSENTVKVHVRNIYKKMNVRNRTEAASRYFRSDEGLGPSRTPPPTRWRN</sequence>
<keyword evidence="1" id="KW-0805">Transcription regulation</keyword>
<evidence type="ECO:0000259" key="5">
    <source>
        <dbReference type="PROSITE" id="PS50043"/>
    </source>
</evidence>
<name>A0A508WWX3_9HYPH</name>
<dbReference type="PROSITE" id="PS00622">
    <property type="entry name" value="HTH_LUXR_1"/>
    <property type="match status" value="1"/>
</dbReference>
<dbReference type="Gene3D" id="3.40.50.2300">
    <property type="match status" value="1"/>
</dbReference>
<dbReference type="PANTHER" id="PTHR44688:SF16">
    <property type="entry name" value="DNA-BINDING TRANSCRIPTIONAL ACTIVATOR DEVR_DOSR"/>
    <property type="match status" value="1"/>
</dbReference>
<dbReference type="CDD" id="cd06170">
    <property type="entry name" value="LuxR_C_like"/>
    <property type="match status" value="1"/>
</dbReference>
<evidence type="ECO:0000256" key="1">
    <source>
        <dbReference type="ARBA" id="ARBA00023015"/>
    </source>
</evidence>
<evidence type="ECO:0000313" key="7">
    <source>
        <dbReference type="Proteomes" id="UP000507954"/>
    </source>
</evidence>
<dbReference type="PRINTS" id="PR00038">
    <property type="entry name" value="HTHLUXR"/>
</dbReference>
<dbReference type="PANTHER" id="PTHR44688">
    <property type="entry name" value="DNA-BINDING TRANSCRIPTIONAL ACTIVATOR DEVR_DOSR"/>
    <property type="match status" value="1"/>
</dbReference>
<feature type="domain" description="HTH luxR-type" evidence="5">
    <location>
        <begin position="238"/>
        <end position="303"/>
    </location>
</feature>
<keyword evidence="3" id="KW-0804">Transcription</keyword>
<dbReference type="GO" id="GO:0006355">
    <property type="term" value="P:regulation of DNA-templated transcription"/>
    <property type="evidence" value="ECO:0007669"/>
    <property type="project" value="InterPro"/>
</dbReference>
<dbReference type="Proteomes" id="UP000507954">
    <property type="component" value="Unassembled WGS sequence"/>
</dbReference>
<dbReference type="SUPFAM" id="SSF46894">
    <property type="entry name" value="C-terminal effector domain of the bipartite response regulators"/>
    <property type="match status" value="1"/>
</dbReference>
<dbReference type="InterPro" id="IPR016032">
    <property type="entry name" value="Sig_transdc_resp-reg_C-effctor"/>
</dbReference>
<keyword evidence="2" id="KW-0238">DNA-binding</keyword>
<feature type="compositionally biased region" description="Pro residues" evidence="4">
    <location>
        <begin position="310"/>
        <end position="319"/>
    </location>
</feature>
<proteinExistence type="predicted"/>
<dbReference type="InterPro" id="IPR000792">
    <property type="entry name" value="Tscrpt_reg_LuxR_C"/>
</dbReference>
<reference evidence="6 7" key="1">
    <citation type="submission" date="2019-06" db="EMBL/GenBank/DDBJ databases">
        <authorList>
            <person name="Le Quere A."/>
            <person name="Colella S."/>
        </authorList>
    </citation>
    <scope>NUCLEOTIDE SEQUENCE [LARGE SCALE GENOMIC DNA]</scope>
    <source>
        <strain evidence="6">EmedicaeMD41</strain>
    </source>
</reference>
<dbReference type="Pfam" id="PF00196">
    <property type="entry name" value="GerE"/>
    <property type="match status" value="1"/>
</dbReference>
<feature type="region of interest" description="Disordered" evidence="4">
    <location>
        <begin position="300"/>
        <end position="319"/>
    </location>
</feature>
<evidence type="ECO:0000256" key="4">
    <source>
        <dbReference type="SAM" id="MobiDB-lite"/>
    </source>
</evidence>
<dbReference type="EMBL" id="CABFNB010000100">
    <property type="protein sequence ID" value="VTZ62071.1"/>
    <property type="molecule type" value="Genomic_DNA"/>
</dbReference>
<gene>
    <name evidence="6" type="ORF">EMEDMD4_340008</name>
</gene>
<evidence type="ECO:0000256" key="3">
    <source>
        <dbReference type="ARBA" id="ARBA00023163"/>
    </source>
</evidence>
<evidence type="ECO:0000256" key="2">
    <source>
        <dbReference type="ARBA" id="ARBA00023125"/>
    </source>
</evidence>
<dbReference type="SMART" id="SM00421">
    <property type="entry name" value="HTH_LUXR"/>
    <property type="match status" value="1"/>
</dbReference>
<evidence type="ECO:0000313" key="6">
    <source>
        <dbReference type="EMBL" id="VTZ62071.1"/>
    </source>
</evidence>
<dbReference type="GO" id="GO:0003677">
    <property type="term" value="F:DNA binding"/>
    <property type="evidence" value="ECO:0007669"/>
    <property type="project" value="UniProtKB-KW"/>
</dbReference>
<dbReference type="PROSITE" id="PS50043">
    <property type="entry name" value="HTH_LUXR_2"/>
    <property type="match status" value="1"/>
</dbReference>